<evidence type="ECO:0000256" key="7">
    <source>
        <dbReference type="ARBA" id="ARBA00023125"/>
    </source>
</evidence>
<dbReference type="GO" id="GO:0010564">
    <property type="term" value="P:regulation of cell cycle process"/>
    <property type="evidence" value="ECO:0007669"/>
    <property type="project" value="TreeGrafter"/>
</dbReference>
<keyword evidence="2" id="KW-0479">Metal-binding</keyword>
<dbReference type="FunFam" id="3.30.160.60:FF:000488">
    <property type="entry name" value="Insulinoma-associated protein 2"/>
    <property type="match status" value="1"/>
</dbReference>
<feature type="compositionally biased region" description="Basic and acidic residues" evidence="13">
    <location>
        <begin position="94"/>
        <end position="106"/>
    </location>
</feature>
<evidence type="ECO:0000256" key="9">
    <source>
        <dbReference type="ARBA" id="ARBA00023242"/>
    </source>
</evidence>
<comment type="caution">
    <text evidence="15">The sequence shown here is derived from an EMBL/GenBank/DDBJ whole genome shotgun (WGS) entry which is preliminary data.</text>
</comment>
<dbReference type="Proteomes" id="UP001187415">
    <property type="component" value="Unassembled WGS sequence"/>
</dbReference>
<dbReference type="Gene3D" id="3.30.160.60">
    <property type="entry name" value="Classic Zinc Finger"/>
    <property type="match status" value="3"/>
</dbReference>
<feature type="compositionally biased region" description="Polar residues" evidence="13">
    <location>
        <begin position="79"/>
        <end position="92"/>
    </location>
</feature>
<feature type="domain" description="C2H2-type" evidence="14">
    <location>
        <begin position="562"/>
        <end position="584"/>
    </location>
</feature>
<feature type="domain" description="C2H2-type" evidence="14">
    <location>
        <begin position="400"/>
        <end position="422"/>
    </location>
</feature>
<evidence type="ECO:0000313" key="16">
    <source>
        <dbReference type="Proteomes" id="UP001187415"/>
    </source>
</evidence>
<dbReference type="InterPro" id="IPR042972">
    <property type="entry name" value="INSM1/2"/>
</dbReference>
<dbReference type="GO" id="GO:0030182">
    <property type="term" value="P:neuron differentiation"/>
    <property type="evidence" value="ECO:0007669"/>
    <property type="project" value="TreeGrafter"/>
</dbReference>
<dbReference type="PANTHER" id="PTHR15065">
    <property type="entry name" value="INSULINOMA-ASSOCIATED 1"/>
    <property type="match status" value="1"/>
</dbReference>
<feature type="domain" description="C2H2-type" evidence="14">
    <location>
        <begin position="672"/>
        <end position="700"/>
    </location>
</feature>
<reference evidence="15" key="1">
    <citation type="submission" date="2023-07" db="EMBL/GenBank/DDBJ databases">
        <title>Chromosome-level Genome Assembly of Striped Snakehead (Channa striata).</title>
        <authorList>
            <person name="Liu H."/>
        </authorList>
    </citation>
    <scope>NUCLEOTIDE SEQUENCE</scope>
    <source>
        <strain evidence="15">Gz</strain>
        <tissue evidence="15">Muscle</tissue>
    </source>
</reference>
<dbReference type="InterPro" id="IPR013087">
    <property type="entry name" value="Znf_C2H2_type"/>
</dbReference>
<evidence type="ECO:0000256" key="5">
    <source>
        <dbReference type="ARBA" id="ARBA00022833"/>
    </source>
</evidence>
<dbReference type="GO" id="GO:0005634">
    <property type="term" value="C:nucleus"/>
    <property type="evidence" value="ECO:0007669"/>
    <property type="project" value="UniProtKB-SubCell"/>
</dbReference>
<evidence type="ECO:0000256" key="3">
    <source>
        <dbReference type="ARBA" id="ARBA00022737"/>
    </source>
</evidence>
<comment type="subcellular location">
    <subcellularLocation>
        <location evidence="1">Nucleus</location>
    </subcellularLocation>
</comment>
<evidence type="ECO:0000256" key="1">
    <source>
        <dbReference type="ARBA" id="ARBA00004123"/>
    </source>
</evidence>
<feature type="region of interest" description="Disordered" evidence="13">
    <location>
        <begin position="301"/>
        <end position="326"/>
    </location>
</feature>
<evidence type="ECO:0000256" key="10">
    <source>
        <dbReference type="ARBA" id="ARBA00038003"/>
    </source>
</evidence>
<evidence type="ECO:0000256" key="8">
    <source>
        <dbReference type="ARBA" id="ARBA00023163"/>
    </source>
</evidence>
<feature type="region of interest" description="Disordered" evidence="13">
    <location>
        <begin position="492"/>
        <end position="552"/>
    </location>
</feature>
<keyword evidence="8" id="KW-0804">Transcription</keyword>
<evidence type="ECO:0000313" key="15">
    <source>
        <dbReference type="EMBL" id="KAK2826345.1"/>
    </source>
</evidence>
<dbReference type="PROSITE" id="PS50157">
    <property type="entry name" value="ZINC_FINGER_C2H2_2"/>
    <property type="match status" value="3"/>
</dbReference>
<keyword evidence="3" id="KW-0677">Repeat</keyword>
<keyword evidence="6" id="KW-0805">Transcription regulation</keyword>
<evidence type="ECO:0000256" key="6">
    <source>
        <dbReference type="ARBA" id="ARBA00023015"/>
    </source>
</evidence>
<dbReference type="EMBL" id="JAUPFM010000016">
    <property type="protein sequence ID" value="KAK2826345.1"/>
    <property type="molecule type" value="Genomic_DNA"/>
</dbReference>
<evidence type="ECO:0000259" key="14">
    <source>
        <dbReference type="PROSITE" id="PS50157"/>
    </source>
</evidence>
<feature type="region of interest" description="Disordered" evidence="13">
    <location>
        <begin position="585"/>
        <end position="604"/>
    </location>
</feature>
<dbReference type="FunFam" id="3.30.160.60:FF:000100">
    <property type="entry name" value="Zinc finger 45-like"/>
    <property type="match status" value="1"/>
</dbReference>
<dbReference type="PROSITE" id="PS00028">
    <property type="entry name" value="ZINC_FINGER_C2H2_1"/>
    <property type="match status" value="4"/>
</dbReference>
<keyword evidence="16" id="KW-1185">Reference proteome</keyword>
<evidence type="ECO:0000256" key="13">
    <source>
        <dbReference type="SAM" id="MobiDB-lite"/>
    </source>
</evidence>
<evidence type="ECO:0000256" key="4">
    <source>
        <dbReference type="ARBA" id="ARBA00022771"/>
    </source>
</evidence>
<dbReference type="GO" id="GO:0017053">
    <property type="term" value="C:transcription repressor complex"/>
    <property type="evidence" value="ECO:0007669"/>
    <property type="project" value="TreeGrafter"/>
</dbReference>
<feature type="region of interest" description="Disordered" evidence="13">
    <location>
        <begin position="79"/>
        <end position="106"/>
    </location>
</feature>
<protein>
    <recommendedName>
        <fullName evidence="14">C2H2-type domain-containing protein</fullName>
    </recommendedName>
</protein>
<feature type="compositionally biased region" description="Basic and acidic residues" evidence="13">
    <location>
        <begin position="511"/>
        <end position="523"/>
    </location>
</feature>
<name>A0AA88S960_CHASR</name>
<comment type="function">
    <text evidence="11">May act as a transcriptional regulator. May play a role in neurogenesis and neuroendocrine cell differentiation during embryonic development.</text>
</comment>
<proteinExistence type="inferred from homology"/>
<feature type="compositionally biased region" description="Pro residues" evidence="13">
    <location>
        <begin position="539"/>
        <end position="549"/>
    </location>
</feature>
<evidence type="ECO:0000256" key="2">
    <source>
        <dbReference type="ARBA" id="ARBA00022723"/>
    </source>
</evidence>
<keyword evidence="4 12" id="KW-0863">Zinc-finger</keyword>
<accession>A0AA88S960</accession>
<organism evidence="15 16">
    <name type="scientific">Channa striata</name>
    <name type="common">Snakehead murrel</name>
    <name type="synonym">Ophicephalus striatus</name>
    <dbReference type="NCBI Taxonomy" id="64152"/>
    <lineage>
        <taxon>Eukaryota</taxon>
        <taxon>Metazoa</taxon>
        <taxon>Chordata</taxon>
        <taxon>Craniata</taxon>
        <taxon>Vertebrata</taxon>
        <taxon>Euteleostomi</taxon>
        <taxon>Actinopterygii</taxon>
        <taxon>Neopterygii</taxon>
        <taxon>Teleostei</taxon>
        <taxon>Neoteleostei</taxon>
        <taxon>Acanthomorphata</taxon>
        <taxon>Anabantaria</taxon>
        <taxon>Anabantiformes</taxon>
        <taxon>Channoidei</taxon>
        <taxon>Channidae</taxon>
        <taxon>Channa</taxon>
    </lineage>
</organism>
<dbReference type="SUPFAM" id="SSF57667">
    <property type="entry name" value="beta-beta-alpha zinc fingers"/>
    <property type="match status" value="2"/>
</dbReference>
<sequence>MFTLTGADKASNCQSHTELTVQSTGLNTVNALLESDSRQELWFLPTAGAPLGAPVIIGTITAAMPRGFLVKRNRRCSASYRSRNNSNGTSVSYDGDRGSDSYEETKPVKDNDVLSVFPFERLDGLSPVSREDSAGVREAWSPHVESALEAEADRRAQLPETEEQVSEVDVWTPDGDFSCFFPPPLPPTHDLTLTESCSPVKPVGTRLLEHDEGEKQQLFPGKRLTPSPVADLPDLPFLVSSTPTSVPASVERLLASGSRPHAPAYIHSDSYDPNMAHVHLFPPLTLTNHEPHHAARKRSFLESEQRVNTNRHNKQSAGSATKKSKVNRKLNFEDEVTTSPVLGLRIKKDSPELRRQREKSCASTGNKPLGEFICQLCKEEYPDPFSLAQHKCSRIVRVEYRCPECDKVFSCPANLASHRRWHKPRPVNGQGGETQADKGQPLKEARGLIQHERQPVEMEGKENELLRVNPNQHHAALDSSRVRREPPLLLLHGRSRDGADGDGLAPPHYESSPHYRNTMDSRVDGPPSGKPEERAELAQPPPPSLPHPPLSFVQSLPDEEVYECRYCGKKFRRQAYLKKHLAAHEMTARTSPPPSSYGQGRESGGGQNQVFLCHLCGARFPSLEIRDKHRLWHAMRDELLAGTLGGGLRPDVFHAHREESGTGDCDPQQQIFTCKHCPSTFFSSPGLTRHINKSHPTENRQVMLLQMTVRP</sequence>
<keyword evidence="9" id="KW-0539">Nucleus</keyword>
<dbReference type="GO" id="GO:0001227">
    <property type="term" value="F:DNA-binding transcription repressor activity, RNA polymerase II-specific"/>
    <property type="evidence" value="ECO:0007669"/>
    <property type="project" value="TreeGrafter"/>
</dbReference>
<dbReference type="GO" id="GO:0008270">
    <property type="term" value="F:zinc ion binding"/>
    <property type="evidence" value="ECO:0007669"/>
    <property type="project" value="UniProtKB-KW"/>
</dbReference>
<keyword evidence="5" id="KW-0862">Zinc</keyword>
<feature type="region of interest" description="Disordered" evidence="13">
    <location>
        <begin position="421"/>
        <end position="440"/>
    </location>
</feature>
<comment type="similarity">
    <text evidence="10">Belongs to the INSM1 family.</text>
</comment>
<dbReference type="GO" id="GO:0000978">
    <property type="term" value="F:RNA polymerase II cis-regulatory region sequence-specific DNA binding"/>
    <property type="evidence" value="ECO:0007669"/>
    <property type="project" value="TreeGrafter"/>
</dbReference>
<dbReference type="AlphaFoldDB" id="A0AA88S960"/>
<keyword evidence="7" id="KW-0238">DNA-binding</keyword>
<gene>
    <name evidence="15" type="ORF">Q5P01_020559</name>
</gene>
<evidence type="ECO:0000256" key="12">
    <source>
        <dbReference type="PROSITE-ProRule" id="PRU00042"/>
    </source>
</evidence>
<dbReference type="PANTHER" id="PTHR15065:SF6">
    <property type="entry name" value="INSULINOMA-ASSOCIATED PROTEIN 2"/>
    <property type="match status" value="1"/>
</dbReference>
<dbReference type="InterPro" id="IPR036236">
    <property type="entry name" value="Znf_C2H2_sf"/>
</dbReference>
<dbReference type="Pfam" id="PF00096">
    <property type="entry name" value="zf-C2H2"/>
    <property type="match status" value="3"/>
</dbReference>
<dbReference type="SMART" id="SM00355">
    <property type="entry name" value="ZnF_C2H2"/>
    <property type="match status" value="5"/>
</dbReference>
<evidence type="ECO:0000256" key="11">
    <source>
        <dbReference type="ARBA" id="ARBA00058195"/>
    </source>
</evidence>